<dbReference type="Pfam" id="PF07501">
    <property type="entry name" value="G5"/>
    <property type="match status" value="1"/>
</dbReference>
<sequence length="375" mass="39044">MGGAPHIKRINKSASLPLRLATGGVLGSVLAGGVVVAVNQKNVTIDDDGNIITLATVSGDVAGALDAAGIKVGAGAMVSPAPSQALKDDAHITVRSLKQVSVVIDGVPTQLESTALTVEDLLNQVPGFVPGSQISEDPNAIANNGMEVEVTRPKFISINDGGNVVRTWVAAKTVKEALDQRGITLGKEDRLSLPGNTPLKNNLDVNIDRVKTEEKTTTEDFDVPAEYSDDPELKKGEEKVLEEGTPGKREITRKIVTVNGKESEVTVLHEKELSPAKAAKIARGTKADAPAVAHGGVWDSIAQCESGGNWATNTGNGYSGGLQFSPSTWAAYGGTAYAPSADQASREQQIAVAERVQAAQGWGAWPACTASLGIR</sequence>
<dbReference type="InterPro" id="IPR011098">
    <property type="entry name" value="G5_dom"/>
</dbReference>
<evidence type="ECO:0000256" key="1">
    <source>
        <dbReference type="ARBA" id="ARBA00010830"/>
    </source>
</evidence>
<protein>
    <submittedName>
        <fullName evidence="4">DUF348 domain-containing protein</fullName>
    </submittedName>
</protein>
<dbReference type="CDD" id="cd13925">
    <property type="entry name" value="RPF"/>
    <property type="match status" value="1"/>
</dbReference>
<dbReference type="RefSeq" id="WP_187975360.1">
    <property type="nucleotide sequence ID" value="NZ_CP046884.1"/>
</dbReference>
<dbReference type="InterPro" id="IPR007137">
    <property type="entry name" value="DUF348"/>
</dbReference>
<organism evidence="4 5">
    <name type="scientific">Corynebacterium poyangense</name>
    <dbReference type="NCBI Taxonomy" id="2684405"/>
    <lineage>
        <taxon>Bacteria</taxon>
        <taxon>Bacillati</taxon>
        <taxon>Actinomycetota</taxon>
        <taxon>Actinomycetes</taxon>
        <taxon>Mycobacteriales</taxon>
        <taxon>Corynebacteriaceae</taxon>
        <taxon>Corynebacterium</taxon>
    </lineage>
</organism>
<dbReference type="Gene3D" id="1.10.530.10">
    <property type="match status" value="1"/>
</dbReference>
<keyword evidence="3" id="KW-0378">Hydrolase</keyword>
<name>A0A7H0SMX8_9CORY</name>
<dbReference type="Pfam" id="PF06737">
    <property type="entry name" value="Transglycosylas"/>
    <property type="match status" value="1"/>
</dbReference>
<dbReference type="InterPro" id="IPR023346">
    <property type="entry name" value="Lysozyme-like_dom_sf"/>
</dbReference>
<dbReference type="Gene3D" id="2.20.230.10">
    <property type="entry name" value="Resuscitation-promoting factor rpfb"/>
    <property type="match status" value="1"/>
</dbReference>
<dbReference type="InterPro" id="IPR010618">
    <property type="entry name" value="RPF"/>
</dbReference>
<evidence type="ECO:0000256" key="3">
    <source>
        <dbReference type="ARBA" id="ARBA00022801"/>
    </source>
</evidence>
<evidence type="ECO:0000313" key="4">
    <source>
        <dbReference type="EMBL" id="QNQ89903.1"/>
    </source>
</evidence>
<gene>
    <name evidence="4" type="ORF">GP475_04005</name>
</gene>
<comment type="similarity">
    <text evidence="1">Belongs to the transglycosylase family. Rpf subfamily.</text>
</comment>
<evidence type="ECO:0000313" key="5">
    <source>
        <dbReference type="Proteomes" id="UP000516320"/>
    </source>
</evidence>
<dbReference type="Proteomes" id="UP000516320">
    <property type="component" value="Chromosome"/>
</dbReference>
<dbReference type="Pfam" id="PF03990">
    <property type="entry name" value="DUF348"/>
    <property type="match status" value="3"/>
</dbReference>
<proteinExistence type="inferred from homology"/>
<accession>A0A7H0SMX8</accession>
<evidence type="ECO:0000256" key="2">
    <source>
        <dbReference type="ARBA" id="ARBA00022729"/>
    </source>
</evidence>
<dbReference type="GO" id="GO:0016787">
    <property type="term" value="F:hydrolase activity"/>
    <property type="evidence" value="ECO:0007669"/>
    <property type="project" value="UniProtKB-KW"/>
</dbReference>
<reference evidence="4 5" key="1">
    <citation type="submission" date="2019-12" db="EMBL/GenBank/DDBJ databases">
        <title>Corynebacterium sp. nov., isolated from feces of the Anser Albifrons in China.</title>
        <authorList>
            <person name="Liu Q."/>
        </authorList>
    </citation>
    <scope>NUCLEOTIDE SEQUENCE [LARGE SCALE GENOMIC DNA]</scope>
    <source>
        <strain evidence="4 5">4H37-19</strain>
    </source>
</reference>
<keyword evidence="2" id="KW-0732">Signal</keyword>
<keyword evidence="5" id="KW-1185">Reference proteome</keyword>
<dbReference type="SUPFAM" id="SSF53955">
    <property type="entry name" value="Lysozyme-like"/>
    <property type="match status" value="1"/>
</dbReference>
<dbReference type="EMBL" id="CP046884">
    <property type="protein sequence ID" value="QNQ89903.1"/>
    <property type="molecule type" value="Genomic_DNA"/>
</dbReference>
<dbReference type="KEGG" id="cpoy:GP475_04005"/>
<dbReference type="PROSITE" id="PS51109">
    <property type="entry name" value="G5"/>
    <property type="match status" value="1"/>
</dbReference>
<dbReference type="SMART" id="SM01208">
    <property type="entry name" value="G5"/>
    <property type="match status" value="1"/>
</dbReference>
<dbReference type="AlphaFoldDB" id="A0A7H0SMX8"/>